<reference evidence="2" key="2">
    <citation type="submission" date="2020-09" db="EMBL/GenBank/DDBJ databases">
        <authorList>
            <person name="Sun Q."/>
            <person name="Zhou Y."/>
        </authorList>
    </citation>
    <scope>NUCLEOTIDE SEQUENCE</scope>
    <source>
        <strain evidence="2">CGMCC 1.16134</strain>
    </source>
</reference>
<dbReference type="RefSeq" id="WP_189022172.1">
    <property type="nucleotide sequence ID" value="NZ_BMKR01000002.1"/>
</dbReference>
<gene>
    <name evidence="2" type="ORF">GCM10010912_06760</name>
</gene>
<sequence>MMALIGYMLRSYTRSQRYFAPFAALVIAVMMLYTYKPNPIMNSYAATAVILFVGCAWIGLSFLNHEHAVQRQVVIVHLRSARLYCTGGLLTLVLLTLLLAAALVLYPLATRKFAEPVGSYRLLLAFGGHIAMGLVGISISLFLQASWVRKSSYAVGLMLGIMIISIGGTKITGLLPEALVPLRLLIPPVSAVMDALMNADSLAGGVLLTTFAHAFLYAALLAGLYLHRSGRMDYGKI</sequence>
<keyword evidence="3" id="KW-1185">Reference proteome</keyword>
<comment type="caution">
    <text evidence="2">The sequence shown here is derived from an EMBL/GenBank/DDBJ whole genome shotgun (WGS) entry which is preliminary data.</text>
</comment>
<feature type="transmembrane region" description="Helical" evidence="1">
    <location>
        <begin position="83"/>
        <end position="108"/>
    </location>
</feature>
<keyword evidence="1" id="KW-0812">Transmembrane</keyword>
<feature type="transmembrane region" description="Helical" evidence="1">
    <location>
        <begin position="41"/>
        <end position="63"/>
    </location>
</feature>
<accession>A0A917C0A1</accession>
<feature type="transmembrane region" description="Helical" evidence="1">
    <location>
        <begin position="18"/>
        <end position="35"/>
    </location>
</feature>
<dbReference type="Proteomes" id="UP000637643">
    <property type="component" value="Unassembled WGS sequence"/>
</dbReference>
<dbReference type="EMBL" id="BMKR01000002">
    <property type="protein sequence ID" value="GGF64345.1"/>
    <property type="molecule type" value="Genomic_DNA"/>
</dbReference>
<dbReference type="AlphaFoldDB" id="A0A917C0A1"/>
<feature type="transmembrane region" description="Helical" evidence="1">
    <location>
        <begin position="120"/>
        <end position="143"/>
    </location>
</feature>
<reference evidence="2" key="1">
    <citation type="journal article" date="2014" name="Int. J. Syst. Evol. Microbiol.">
        <title>Complete genome sequence of Corynebacterium casei LMG S-19264T (=DSM 44701T), isolated from a smear-ripened cheese.</title>
        <authorList>
            <consortium name="US DOE Joint Genome Institute (JGI-PGF)"/>
            <person name="Walter F."/>
            <person name="Albersmeier A."/>
            <person name="Kalinowski J."/>
            <person name="Ruckert C."/>
        </authorList>
    </citation>
    <scope>NUCLEOTIDE SEQUENCE</scope>
    <source>
        <strain evidence="2">CGMCC 1.16134</strain>
    </source>
</reference>
<evidence type="ECO:0000313" key="2">
    <source>
        <dbReference type="EMBL" id="GGF64345.1"/>
    </source>
</evidence>
<organism evidence="2 3">
    <name type="scientific">Paenibacillus albidus</name>
    <dbReference type="NCBI Taxonomy" id="2041023"/>
    <lineage>
        <taxon>Bacteria</taxon>
        <taxon>Bacillati</taxon>
        <taxon>Bacillota</taxon>
        <taxon>Bacilli</taxon>
        <taxon>Bacillales</taxon>
        <taxon>Paenibacillaceae</taxon>
        <taxon>Paenibacillus</taxon>
    </lineage>
</organism>
<evidence type="ECO:0000256" key="1">
    <source>
        <dbReference type="SAM" id="Phobius"/>
    </source>
</evidence>
<proteinExistence type="predicted"/>
<feature type="transmembrane region" description="Helical" evidence="1">
    <location>
        <begin position="202"/>
        <end position="226"/>
    </location>
</feature>
<keyword evidence="1" id="KW-0472">Membrane</keyword>
<keyword evidence="1" id="KW-1133">Transmembrane helix</keyword>
<feature type="transmembrane region" description="Helical" evidence="1">
    <location>
        <begin position="155"/>
        <end position="175"/>
    </location>
</feature>
<protein>
    <submittedName>
        <fullName evidence="2">Uncharacterized protein</fullName>
    </submittedName>
</protein>
<evidence type="ECO:0000313" key="3">
    <source>
        <dbReference type="Proteomes" id="UP000637643"/>
    </source>
</evidence>
<name>A0A917C0A1_9BACL</name>